<keyword evidence="3" id="KW-0812">Transmembrane</keyword>
<sequence length="723" mass="82661">MGNNIFILTLILVLYINHESDLAIIVRRFVHQTDLSELCKRRVMPSIFLGNQVMESSSHVMHFSLLEVPYSCFLSVRAESGYNIILVIELLSENSLAEECANNRDQFIVYELGETFGGYWGSHSDAMMKPLTRNYTKYYTLKTTPSKNTKRIETGTMVDHESWDNIVQAAPAMAVVLNKTEPFLNSNKINKTNVEVISDKKTSKRKKRYIQSLLIENSRPRNLTTKRPVRTDTEPMFRLSDVQDLARLVELQDDEIEGRVALRYLRNYVGAVLFNICDFSETKSRQTFLFNASRIVIAVSNFTLDRMMLVTTPAQSLLNSVSRCPSGYLECQVVGTRVCIDSTNACDGVPNCGSYDIYDEDKLLCGASKDLQHNVYLAAFTFLAVLLTMIYTVHYWLKRCVPGVSEAFFVYTDTSENTLFLDSVMRSPMDVDDASCNLMFSGHYFDDDILYEDKEANVDGNVCTKIFRKCIELCCCKRKHEDRYSKDIIKEYDLKPSGSTYMFPFTELELRKYAHINSKDEAIQTGESCDQINPKEIKNELQYVDAIKDSLTKIQTNNHNVDYAKELSLIKFAKETRSASSQSDTISDDLKDFKTDRRHAIIAGNEKEIKSTIYDHGSNKMAPDNIPVTCEVHIEKHNKRENVRRLRFEDVPMMIPESENDEDDTVSTSIARRNVVFGVGHKKQDLEAITETDEAGSSSKDFMRFWGGKGKKNKKKEKNLSMR</sequence>
<gene>
    <name evidence="6" type="primary">LOC113392695</name>
</gene>
<evidence type="ECO:0000256" key="1">
    <source>
        <dbReference type="ARBA" id="ARBA00023157"/>
    </source>
</evidence>
<accession>A0ABM4AZY6</accession>
<evidence type="ECO:0000256" key="2">
    <source>
        <dbReference type="SAM" id="MobiDB-lite"/>
    </source>
</evidence>
<dbReference type="RefSeq" id="XP_064076869.1">
    <property type="nucleotide sequence ID" value="XM_064220799.1"/>
</dbReference>
<protein>
    <submittedName>
        <fullName evidence="6">Uncharacterized protein LOC113392695</fullName>
    </submittedName>
</protein>
<feature type="transmembrane region" description="Helical" evidence="3">
    <location>
        <begin position="375"/>
        <end position="397"/>
    </location>
</feature>
<organism evidence="5 6">
    <name type="scientific">Vanessa tameamea</name>
    <name type="common">Kamehameha butterfly</name>
    <dbReference type="NCBI Taxonomy" id="334116"/>
    <lineage>
        <taxon>Eukaryota</taxon>
        <taxon>Metazoa</taxon>
        <taxon>Ecdysozoa</taxon>
        <taxon>Arthropoda</taxon>
        <taxon>Hexapoda</taxon>
        <taxon>Insecta</taxon>
        <taxon>Pterygota</taxon>
        <taxon>Neoptera</taxon>
        <taxon>Endopterygota</taxon>
        <taxon>Lepidoptera</taxon>
        <taxon>Glossata</taxon>
        <taxon>Ditrysia</taxon>
        <taxon>Papilionoidea</taxon>
        <taxon>Nymphalidae</taxon>
        <taxon>Nymphalinae</taxon>
        <taxon>Vanessa</taxon>
    </lineage>
</organism>
<evidence type="ECO:0000256" key="3">
    <source>
        <dbReference type="SAM" id="Phobius"/>
    </source>
</evidence>
<dbReference type="InterPro" id="IPR002172">
    <property type="entry name" value="LDrepeatLR_classA_rpt"/>
</dbReference>
<evidence type="ECO:0000313" key="6">
    <source>
        <dbReference type="RefSeq" id="XP_064076869.1"/>
    </source>
</evidence>
<dbReference type="Proteomes" id="UP001652626">
    <property type="component" value="Chromosome 5"/>
</dbReference>
<keyword evidence="5" id="KW-1185">Reference proteome</keyword>
<evidence type="ECO:0000256" key="4">
    <source>
        <dbReference type="SAM" id="SignalP"/>
    </source>
</evidence>
<evidence type="ECO:0000313" key="5">
    <source>
        <dbReference type="Proteomes" id="UP001652626"/>
    </source>
</evidence>
<reference evidence="6" key="1">
    <citation type="submission" date="2025-08" db="UniProtKB">
        <authorList>
            <consortium name="RefSeq"/>
        </authorList>
    </citation>
    <scope>IDENTIFICATION</scope>
    <source>
        <tissue evidence="6">Whole body</tissue>
    </source>
</reference>
<dbReference type="GeneID" id="113392695"/>
<feature type="region of interest" description="Disordered" evidence="2">
    <location>
        <begin position="691"/>
        <end position="723"/>
    </location>
</feature>
<keyword evidence="3" id="KW-0472">Membrane</keyword>
<feature type="signal peptide" evidence="4">
    <location>
        <begin position="1"/>
        <end position="22"/>
    </location>
</feature>
<dbReference type="SMART" id="SM00192">
    <property type="entry name" value="LDLa"/>
    <property type="match status" value="1"/>
</dbReference>
<keyword evidence="1" id="KW-1015">Disulfide bond</keyword>
<name>A0ABM4AZY6_VANTA</name>
<keyword evidence="4" id="KW-0732">Signal</keyword>
<keyword evidence="3" id="KW-1133">Transmembrane helix</keyword>
<feature type="chain" id="PRO_5045978644" evidence="4">
    <location>
        <begin position="23"/>
        <end position="723"/>
    </location>
</feature>
<proteinExistence type="predicted"/>